<dbReference type="EMBL" id="KN832973">
    <property type="protein sequence ID" value="KIM90408.1"/>
    <property type="molecule type" value="Genomic_DNA"/>
</dbReference>
<evidence type="ECO:0000313" key="1">
    <source>
        <dbReference type="EMBL" id="KIM90408.1"/>
    </source>
</evidence>
<reference evidence="1 2" key="1">
    <citation type="submission" date="2014-04" db="EMBL/GenBank/DDBJ databases">
        <authorList>
            <consortium name="DOE Joint Genome Institute"/>
            <person name="Kuo A."/>
            <person name="Tarkka M."/>
            <person name="Buscot F."/>
            <person name="Kohler A."/>
            <person name="Nagy L.G."/>
            <person name="Floudas D."/>
            <person name="Copeland A."/>
            <person name="Barry K.W."/>
            <person name="Cichocki N."/>
            <person name="Veneault-Fourrey C."/>
            <person name="LaButti K."/>
            <person name="Lindquist E.A."/>
            <person name="Lipzen A."/>
            <person name="Lundell T."/>
            <person name="Morin E."/>
            <person name="Murat C."/>
            <person name="Sun H."/>
            <person name="Tunlid A."/>
            <person name="Henrissat B."/>
            <person name="Grigoriev I.V."/>
            <person name="Hibbett D.S."/>
            <person name="Martin F."/>
            <person name="Nordberg H.P."/>
            <person name="Cantor M.N."/>
            <person name="Hua S.X."/>
        </authorList>
    </citation>
    <scope>NUCLEOTIDE SEQUENCE [LARGE SCALE GENOMIC DNA]</scope>
    <source>
        <strain evidence="1 2">F 1598</strain>
    </source>
</reference>
<dbReference type="PANTHER" id="PTHR33129">
    <property type="entry name" value="PROTEIN KINASE DOMAIN-CONTAINING PROTEIN-RELATED"/>
    <property type="match status" value="1"/>
</dbReference>
<dbReference type="AlphaFoldDB" id="A0A0C3BV25"/>
<accession>A0A0C3BV25</accession>
<reference evidence="2" key="2">
    <citation type="submission" date="2015-01" db="EMBL/GenBank/DDBJ databases">
        <title>Evolutionary Origins and Diversification of the Mycorrhizal Mutualists.</title>
        <authorList>
            <consortium name="DOE Joint Genome Institute"/>
            <consortium name="Mycorrhizal Genomics Consortium"/>
            <person name="Kohler A."/>
            <person name="Kuo A."/>
            <person name="Nagy L.G."/>
            <person name="Floudas D."/>
            <person name="Copeland A."/>
            <person name="Barry K.W."/>
            <person name="Cichocki N."/>
            <person name="Veneault-Fourrey C."/>
            <person name="LaButti K."/>
            <person name="Lindquist E.A."/>
            <person name="Lipzen A."/>
            <person name="Lundell T."/>
            <person name="Morin E."/>
            <person name="Murat C."/>
            <person name="Riley R."/>
            <person name="Ohm R."/>
            <person name="Sun H."/>
            <person name="Tunlid A."/>
            <person name="Henrissat B."/>
            <person name="Grigoriev I.V."/>
            <person name="Hibbett D.S."/>
            <person name="Martin F."/>
        </authorList>
    </citation>
    <scope>NUCLEOTIDE SEQUENCE [LARGE SCALE GENOMIC DNA]</scope>
    <source>
        <strain evidence="2">F 1598</strain>
    </source>
</reference>
<proteinExistence type="predicted"/>
<dbReference type="PANTHER" id="PTHR33129:SF1">
    <property type="entry name" value="ATP-BINDING PROTEIN"/>
    <property type="match status" value="1"/>
</dbReference>
<evidence type="ECO:0000313" key="2">
    <source>
        <dbReference type="Proteomes" id="UP000054166"/>
    </source>
</evidence>
<sequence>MLPDSIQGITKAPNNNSLYTLWTKYGKYSEGPLLFEGRSLSEQTRKELNFVVSEDDYRQALDDICNFATNKALPPPLHDFSFGGFKNPFLNTEQSGMIGAVTLLGHPGIGKSLWLYIVLVLRILAGRPTIYHFGPDICYVFDADGLYEVNFGNTGLQSSGHWQFNNAISQQDWCLVDSNQTVVSVPPFLASLPIFLVQSASPRSERIEWSKKYNHVHITYCMKNWSLSELIVGRTLQKTNEPCSEAELEIFYSRYASSARMAYAYAHLFLDVYDTKVRSEIAKLAFDTISIVLSTAGSLGTAEGVSHHILLVSPQNNRREHLITIPTRYIYKLLRDQLHITTLQEAAMLYQIFVRNSYIKAPAGYILDDVHDLFFDEEQGGTCKHAFQVPDGALVTTARRSLPETATFVPLTRRRYFIGQNIILENGYYQPAPGQATFDSFIYDEASLTATMLQITVATQHDVTAKGMEWLRNQGVREFRLVAVALLETSLDLMIPNTLVLLITEAYSLMLEAIIQLMCYLFWNRWLLGFLFPGPSDVHCHRHM</sequence>
<protein>
    <submittedName>
        <fullName evidence="1">Uncharacterized protein</fullName>
    </submittedName>
</protein>
<dbReference type="OrthoDB" id="2340858at2759"/>
<organism evidence="1 2">
    <name type="scientific">Piloderma croceum (strain F 1598)</name>
    <dbReference type="NCBI Taxonomy" id="765440"/>
    <lineage>
        <taxon>Eukaryota</taxon>
        <taxon>Fungi</taxon>
        <taxon>Dikarya</taxon>
        <taxon>Basidiomycota</taxon>
        <taxon>Agaricomycotina</taxon>
        <taxon>Agaricomycetes</taxon>
        <taxon>Agaricomycetidae</taxon>
        <taxon>Atheliales</taxon>
        <taxon>Atheliaceae</taxon>
        <taxon>Piloderma</taxon>
    </lineage>
</organism>
<name>A0A0C3BV25_PILCF</name>
<dbReference type="InterPro" id="IPR052980">
    <property type="entry name" value="Crinkler_effector"/>
</dbReference>
<keyword evidence="2" id="KW-1185">Reference proteome</keyword>
<gene>
    <name evidence="1" type="ORF">PILCRDRAFT_1716</name>
</gene>
<dbReference type="InParanoid" id="A0A0C3BV25"/>
<dbReference type="HOGENOM" id="CLU_025513_0_0_1"/>
<dbReference type="Proteomes" id="UP000054166">
    <property type="component" value="Unassembled WGS sequence"/>
</dbReference>